<protein>
    <submittedName>
        <fullName evidence="3">4'-phosphopantetheinyl transferase</fullName>
    </submittedName>
</protein>
<dbReference type="EMBL" id="FMTP01000008">
    <property type="protein sequence ID" value="SCW93859.1"/>
    <property type="molecule type" value="Genomic_DNA"/>
</dbReference>
<dbReference type="Gene3D" id="3.90.470.20">
    <property type="entry name" value="4'-phosphopantetheinyl transferase domain"/>
    <property type="match status" value="2"/>
</dbReference>
<evidence type="ECO:0000256" key="1">
    <source>
        <dbReference type="ARBA" id="ARBA00022679"/>
    </source>
</evidence>
<proteinExistence type="predicted"/>
<dbReference type="RefSeq" id="WP_091443423.1">
    <property type="nucleotide sequence ID" value="NZ_FMTP01000008.1"/>
</dbReference>
<accession>A0A1G4UM43</accession>
<feature type="domain" description="4'-phosphopantetheinyl transferase" evidence="2">
    <location>
        <begin position="132"/>
        <end position="210"/>
    </location>
</feature>
<evidence type="ECO:0000259" key="2">
    <source>
        <dbReference type="Pfam" id="PF01648"/>
    </source>
</evidence>
<keyword evidence="1 3" id="KW-0808">Transferase</keyword>
<dbReference type="AlphaFoldDB" id="A0A1G4UM43"/>
<dbReference type="Proteomes" id="UP000198889">
    <property type="component" value="Unassembled WGS sequence"/>
</dbReference>
<sequence>MTALDTGPSVFAREAAFNLHVGGRTLACAMSLVDAPLEALDAAVPEKLAPEEAALLTERLAPARRQSLLAGRWAAKNALGRLAPGTAARDIRILPGLLGQPVATLPGRANLQVTLAHAGNAALAVAHPESCPMGVDLERARPEQLGALREQTTPRERERAHAALPSDEAQRLLLLWCLKEALSKALRCGLTVPFRLLEVASLAPLPGCVRARFENFAQYEGTACTAGPFALAVVRPHMAHWEDGNGPAPPVLLQDWLAELASRHEATSP</sequence>
<evidence type="ECO:0000313" key="4">
    <source>
        <dbReference type="Proteomes" id="UP000198889"/>
    </source>
</evidence>
<dbReference type="InterPro" id="IPR037143">
    <property type="entry name" value="4-PPantetheinyl_Trfase_dom_sf"/>
</dbReference>
<gene>
    <name evidence="3" type="ORF">SAMN05660859_4027</name>
</gene>
<name>A0A1G4UM43_9HYPH</name>
<dbReference type="STRING" id="177413.SAMN05660859_4027"/>
<organism evidence="3 4">
    <name type="scientific">Ancylobacter rudongensis</name>
    <dbReference type="NCBI Taxonomy" id="177413"/>
    <lineage>
        <taxon>Bacteria</taxon>
        <taxon>Pseudomonadati</taxon>
        <taxon>Pseudomonadota</taxon>
        <taxon>Alphaproteobacteria</taxon>
        <taxon>Hyphomicrobiales</taxon>
        <taxon>Xanthobacteraceae</taxon>
        <taxon>Ancylobacter</taxon>
    </lineage>
</organism>
<dbReference type="GO" id="GO:0008897">
    <property type="term" value="F:holo-[acyl-carrier-protein] synthase activity"/>
    <property type="evidence" value="ECO:0007669"/>
    <property type="project" value="InterPro"/>
</dbReference>
<dbReference type="GO" id="GO:0000287">
    <property type="term" value="F:magnesium ion binding"/>
    <property type="evidence" value="ECO:0007669"/>
    <property type="project" value="InterPro"/>
</dbReference>
<dbReference type="Pfam" id="PF01648">
    <property type="entry name" value="ACPS"/>
    <property type="match status" value="1"/>
</dbReference>
<dbReference type="InterPro" id="IPR008278">
    <property type="entry name" value="4-PPantetheinyl_Trfase_dom"/>
</dbReference>
<dbReference type="SUPFAM" id="SSF56214">
    <property type="entry name" value="4'-phosphopantetheinyl transferase"/>
    <property type="match status" value="2"/>
</dbReference>
<keyword evidence="4" id="KW-1185">Reference proteome</keyword>
<reference evidence="4" key="1">
    <citation type="submission" date="2016-10" db="EMBL/GenBank/DDBJ databases">
        <authorList>
            <person name="Varghese N."/>
            <person name="Submissions S."/>
        </authorList>
    </citation>
    <scope>NUCLEOTIDE SEQUENCE [LARGE SCALE GENOMIC DNA]</scope>
    <source>
        <strain evidence="4">CGMCC 1.1761</strain>
    </source>
</reference>
<evidence type="ECO:0000313" key="3">
    <source>
        <dbReference type="EMBL" id="SCW93859.1"/>
    </source>
</evidence>